<dbReference type="Gene3D" id="3.30.300.130">
    <property type="entry name" value="Fe-S cluster assembly (FSCA)"/>
    <property type="match status" value="1"/>
</dbReference>
<dbReference type="InterPro" id="IPR034904">
    <property type="entry name" value="FSCA_dom_sf"/>
</dbReference>
<sequence length="231" mass="24832">MTTLVTGARAAVWAALGTVRDPELDEPLTDLGFVARCEVSDEGHAVVRLRLPTYFCAPNFAFLMVADAYDAVAGVPGLTGLDIRLDDHFASDVINRGVAARQGFVASFEGEAVDELDTLRYDFVRKAVLAGTDRVCRSLGRDPQSLTLGDVPPSPDLARLRTRRRELGLPAEDGDPLLLDPATGRAVSAADAKRHLAFARLTRTSMEANSGVCRGMLRARYALTSEEEGTG</sequence>
<dbReference type="Pfam" id="PF01883">
    <property type="entry name" value="FeS_assembly_P"/>
    <property type="match status" value="1"/>
</dbReference>
<dbReference type="AlphaFoldDB" id="A0A428WNP4"/>
<organism evidence="2 3">
    <name type="scientific">Amycolatopsis balhimycina DSM 5908</name>
    <dbReference type="NCBI Taxonomy" id="1081091"/>
    <lineage>
        <taxon>Bacteria</taxon>
        <taxon>Bacillati</taxon>
        <taxon>Actinomycetota</taxon>
        <taxon>Actinomycetes</taxon>
        <taxon>Pseudonocardiales</taxon>
        <taxon>Pseudonocardiaceae</taxon>
        <taxon>Amycolatopsis</taxon>
    </lineage>
</organism>
<comment type="caution">
    <text evidence="2">The sequence shown here is derived from an EMBL/GenBank/DDBJ whole genome shotgun (WGS) entry which is preliminary data.</text>
</comment>
<keyword evidence="3" id="KW-1185">Reference proteome</keyword>
<dbReference type="RefSeq" id="WP_020647318.1">
    <property type="nucleotide sequence ID" value="NZ_QHHU01000019.1"/>
</dbReference>
<dbReference type="SUPFAM" id="SSF117916">
    <property type="entry name" value="Fe-S cluster assembly (FSCA) domain-like"/>
    <property type="match status" value="1"/>
</dbReference>
<name>A0A428WNP4_AMYBA</name>
<proteinExistence type="predicted"/>
<feature type="domain" description="MIP18 family-like" evidence="1">
    <location>
        <begin position="9"/>
        <end position="77"/>
    </location>
</feature>
<dbReference type="Proteomes" id="UP000286716">
    <property type="component" value="Unassembled WGS sequence"/>
</dbReference>
<gene>
    <name evidence="2" type="ORF">DMA12_16035</name>
</gene>
<evidence type="ECO:0000313" key="3">
    <source>
        <dbReference type="Proteomes" id="UP000286716"/>
    </source>
</evidence>
<dbReference type="InterPro" id="IPR002744">
    <property type="entry name" value="MIP18-like"/>
</dbReference>
<evidence type="ECO:0000313" key="2">
    <source>
        <dbReference type="EMBL" id="RSM44673.1"/>
    </source>
</evidence>
<dbReference type="EMBL" id="QHHU01000019">
    <property type="protein sequence ID" value="RSM44673.1"/>
    <property type="molecule type" value="Genomic_DNA"/>
</dbReference>
<accession>A0A428WNP4</accession>
<protein>
    <submittedName>
        <fullName evidence="2">DUF59 domain-containing protein</fullName>
    </submittedName>
</protein>
<reference evidence="2 3" key="1">
    <citation type="submission" date="2018-05" db="EMBL/GenBank/DDBJ databases">
        <title>Evolution of GPA BGCs.</title>
        <authorList>
            <person name="Waglechner N."/>
            <person name="Wright G.D."/>
        </authorList>
    </citation>
    <scope>NUCLEOTIDE SEQUENCE [LARGE SCALE GENOMIC DNA]</scope>
    <source>
        <strain evidence="2 3">DSM 5908</strain>
    </source>
</reference>
<evidence type="ECO:0000259" key="1">
    <source>
        <dbReference type="Pfam" id="PF01883"/>
    </source>
</evidence>
<dbReference type="OrthoDB" id="153551at2"/>